<accession>A0A9D4IZX9</accession>
<feature type="signal peptide" evidence="1">
    <location>
        <begin position="1"/>
        <end position="22"/>
    </location>
</feature>
<evidence type="ECO:0008006" key="4">
    <source>
        <dbReference type="Google" id="ProtNLM"/>
    </source>
</evidence>
<proteinExistence type="predicted"/>
<dbReference type="AlphaFoldDB" id="A0A9D4IZX9"/>
<dbReference type="Proteomes" id="UP000828390">
    <property type="component" value="Unassembled WGS sequence"/>
</dbReference>
<keyword evidence="3" id="KW-1185">Reference proteome</keyword>
<sequence length="166" mass="18036">MQARIMKALVLCVLVCVGNCSANPVAENDKQADGEAFKSTRIQLGSEELYIVTATDGTPLAAIDVILDEGYEIELTLDGSKCRLSQVRDNSSCFDEVPLADKPVSARIADRCKGREIVTLKPMDCDAKSGLKGDAPIREKRGFCYGVRLVCSWGSGCSLQGYVYWC</sequence>
<dbReference type="EMBL" id="JAIWYP010000007">
    <property type="protein sequence ID" value="KAH3794601.1"/>
    <property type="molecule type" value="Genomic_DNA"/>
</dbReference>
<evidence type="ECO:0000313" key="3">
    <source>
        <dbReference type="Proteomes" id="UP000828390"/>
    </source>
</evidence>
<keyword evidence="1" id="KW-0732">Signal</keyword>
<organism evidence="2 3">
    <name type="scientific">Dreissena polymorpha</name>
    <name type="common">Zebra mussel</name>
    <name type="synonym">Mytilus polymorpha</name>
    <dbReference type="NCBI Taxonomy" id="45954"/>
    <lineage>
        <taxon>Eukaryota</taxon>
        <taxon>Metazoa</taxon>
        <taxon>Spiralia</taxon>
        <taxon>Lophotrochozoa</taxon>
        <taxon>Mollusca</taxon>
        <taxon>Bivalvia</taxon>
        <taxon>Autobranchia</taxon>
        <taxon>Heteroconchia</taxon>
        <taxon>Euheterodonta</taxon>
        <taxon>Imparidentia</taxon>
        <taxon>Neoheterodontei</taxon>
        <taxon>Myida</taxon>
        <taxon>Dreissenoidea</taxon>
        <taxon>Dreissenidae</taxon>
        <taxon>Dreissena</taxon>
    </lineage>
</organism>
<evidence type="ECO:0000256" key="1">
    <source>
        <dbReference type="SAM" id="SignalP"/>
    </source>
</evidence>
<protein>
    <recommendedName>
        <fullName evidence="4">Lipoprotein</fullName>
    </recommendedName>
</protein>
<feature type="chain" id="PRO_5039117672" description="Lipoprotein" evidence="1">
    <location>
        <begin position="23"/>
        <end position="166"/>
    </location>
</feature>
<reference evidence="2" key="1">
    <citation type="journal article" date="2019" name="bioRxiv">
        <title>The Genome of the Zebra Mussel, Dreissena polymorpha: A Resource for Invasive Species Research.</title>
        <authorList>
            <person name="McCartney M.A."/>
            <person name="Auch B."/>
            <person name="Kono T."/>
            <person name="Mallez S."/>
            <person name="Zhang Y."/>
            <person name="Obille A."/>
            <person name="Becker A."/>
            <person name="Abrahante J.E."/>
            <person name="Garbe J."/>
            <person name="Badalamenti J.P."/>
            <person name="Herman A."/>
            <person name="Mangelson H."/>
            <person name="Liachko I."/>
            <person name="Sullivan S."/>
            <person name="Sone E.D."/>
            <person name="Koren S."/>
            <person name="Silverstein K.A.T."/>
            <person name="Beckman K.B."/>
            <person name="Gohl D.M."/>
        </authorList>
    </citation>
    <scope>NUCLEOTIDE SEQUENCE</scope>
    <source>
        <strain evidence="2">Duluth1</strain>
        <tissue evidence="2">Whole animal</tissue>
    </source>
</reference>
<name>A0A9D4IZX9_DREPO</name>
<reference evidence="2" key="2">
    <citation type="submission" date="2020-11" db="EMBL/GenBank/DDBJ databases">
        <authorList>
            <person name="McCartney M.A."/>
            <person name="Auch B."/>
            <person name="Kono T."/>
            <person name="Mallez S."/>
            <person name="Becker A."/>
            <person name="Gohl D.M."/>
            <person name="Silverstein K.A.T."/>
            <person name="Koren S."/>
            <person name="Bechman K.B."/>
            <person name="Herman A."/>
            <person name="Abrahante J.E."/>
            <person name="Garbe J."/>
        </authorList>
    </citation>
    <scope>NUCLEOTIDE SEQUENCE</scope>
    <source>
        <strain evidence="2">Duluth1</strain>
        <tissue evidence="2">Whole animal</tissue>
    </source>
</reference>
<gene>
    <name evidence="2" type="ORF">DPMN_148138</name>
</gene>
<comment type="caution">
    <text evidence="2">The sequence shown here is derived from an EMBL/GenBank/DDBJ whole genome shotgun (WGS) entry which is preliminary data.</text>
</comment>
<dbReference type="OrthoDB" id="6215425at2759"/>
<evidence type="ECO:0000313" key="2">
    <source>
        <dbReference type="EMBL" id="KAH3794601.1"/>
    </source>
</evidence>